<reference evidence="3 4" key="1">
    <citation type="submission" date="2022-03" db="EMBL/GenBank/DDBJ databases">
        <title>Chryseobacterium sp. isolated from particulate matters in swine house.</title>
        <authorList>
            <person name="Won M."/>
            <person name="Kim S.-J."/>
            <person name="Kwon S.-W."/>
        </authorList>
    </citation>
    <scope>NUCLEOTIDE SEQUENCE [LARGE SCALE GENOMIC DNA]</scope>
    <source>
        <strain evidence="3 4">SC2-2</strain>
    </source>
</reference>
<gene>
    <name evidence="3" type="ORF">MTP09_13780</name>
</gene>
<dbReference type="RefSeq" id="WP_243549127.1">
    <property type="nucleotide sequence ID" value="NZ_CP094532.1"/>
</dbReference>
<proteinExistence type="predicted"/>
<dbReference type="EMBL" id="CP094532">
    <property type="protein sequence ID" value="UOE40955.1"/>
    <property type="molecule type" value="Genomic_DNA"/>
</dbReference>
<organism evidence="3 4">
    <name type="scientific">Chryseobacterium suipulveris</name>
    <dbReference type="NCBI Taxonomy" id="2929800"/>
    <lineage>
        <taxon>Bacteria</taxon>
        <taxon>Pseudomonadati</taxon>
        <taxon>Bacteroidota</taxon>
        <taxon>Flavobacteriia</taxon>
        <taxon>Flavobacteriales</taxon>
        <taxon>Weeksellaceae</taxon>
        <taxon>Chryseobacterium group</taxon>
        <taxon>Chryseobacterium</taxon>
    </lineage>
</organism>
<dbReference type="Proteomes" id="UP000831460">
    <property type="component" value="Chromosome"/>
</dbReference>
<keyword evidence="2" id="KW-0732">Signal</keyword>
<accession>A0ABY4BP28</accession>
<keyword evidence="1" id="KW-1133">Transmembrane helix</keyword>
<feature type="transmembrane region" description="Helical" evidence="1">
    <location>
        <begin position="52"/>
        <end position="74"/>
    </location>
</feature>
<keyword evidence="1" id="KW-0812">Transmembrane</keyword>
<evidence type="ECO:0000256" key="2">
    <source>
        <dbReference type="SAM" id="SignalP"/>
    </source>
</evidence>
<keyword evidence="1" id="KW-0472">Membrane</keyword>
<evidence type="ECO:0000313" key="3">
    <source>
        <dbReference type="EMBL" id="UOE40955.1"/>
    </source>
</evidence>
<feature type="chain" id="PRO_5047508391" evidence="2">
    <location>
        <begin position="29"/>
        <end position="81"/>
    </location>
</feature>
<feature type="signal peptide" evidence="2">
    <location>
        <begin position="1"/>
        <end position="28"/>
    </location>
</feature>
<name>A0ABY4BP28_9FLAO</name>
<sequence>MNTQVIFKKAESFGIFLLTFFFSVLALAQESTTPDAKVDITTTKTTTTTEEWFTNPVYWVIGALLLIILIAVVARGGGNKE</sequence>
<keyword evidence="4" id="KW-1185">Reference proteome</keyword>
<evidence type="ECO:0000256" key="1">
    <source>
        <dbReference type="SAM" id="Phobius"/>
    </source>
</evidence>
<evidence type="ECO:0000313" key="4">
    <source>
        <dbReference type="Proteomes" id="UP000831460"/>
    </source>
</evidence>
<protein>
    <submittedName>
        <fullName evidence="3">Uncharacterized protein</fullName>
    </submittedName>
</protein>